<evidence type="ECO:0000313" key="1">
    <source>
        <dbReference type="EMBL" id="GAG90724.1"/>
    </source>
</evidence>
<sequence>LNLLKITKDNDSLISSKSSVYFEYIININKLFLI</sequence>
<dbReference type="EMBL" id="BART01025845">
    <property type="protein sequence ID" value="GAG90724.1"/>
    <property type="molecule type" value="Genomic_DNA"/>
</dbReference>
<name>X1B4S3_9ZZZZ</name>
<comment type="caution">
    <text evidence="1">The sequence shown here is derived from an EMBL/GenBank/DDBJ whole genome shotgun (WGS) entry which is preliminary data.</text>
</comment>
<gene>
    <name evidence="1" type="ORF">S01H4_46279</name>
</gene>
<protein>
    <submittedName>
        <fullName evidence="1">Uncharacterized protein</fullName>
    </submittedName>
</protein>
<dbReference type="AlphaFoldDB" id="X1B4S3"/>
<accession>X1B4S3</accession>
<reference evidence="1" key="1">
    <citation type="journal article" date="2014" name="Front. Microbiol.">
        <title>High frequency of phylogenetically diverse reductive dehalogenase-homologous genes in deep subseafloor sedimentary metagenomes.</title>
        <authorList>
            <person name="Kawai M."/>
            <person name="Futagami T."/>
            <person name="Toyoda A."/>
            <person name="Takaki Y."/>
            <person name="Nishi S."/>
            <person name="Hori S."/>
            <person name="Arai W."/>
            <person name="Tsubouchi T."/>
            <person name="Morono Y."/>
            <person name="Uchiyama I."/>
            <person name="Ito T."/>
            <person name="Fujiyama A."/>
            <person name="Inagaki F."/>
            <person name="Takami H."/>
        </authorList>
    </citation>
    <scope>NUCLEOTIDE SEQUENCE</scope>
    <source>
        <strain evidence="1">Expedition CK06-06</strain>
    </source>
</reference>
<feature type="non-terminal residue" evidence="1">
    <location>
        <position position="1"/>
    </location>
</feature>
<organism evidence="1">
    <name type="scientific">marine sediment metagenome</name>
    <dbReference type="NCBI Taxonomy" id="412755"/>
    <lineage>
        <taxon>unclassified sequences</taxon>
        <taxon>metagenomes</taxon>
        <taxon>ecological metagenomes</taxon>
    </lineage>
</organism>
<proteinExistence type="predicted"/>